<dbReference type="GO" id="GO:0016020">
    <property type="term" value="C:membrane"/>
    <property type="evidence" value="ECO:0007669"/>
    <property type="project" value="UniProtKB-SubCell"/>
</dbReference>
<accession>A0A6N3CA35</accession>
<dbReference type="EMBL" id="CACRTW010000025">
    <property type="protein sequence ID" value="VYU11829.1"/>
    <property type="molecule type" value="Genomic_DNA"/>
</dbReference>
<name>A0A6N3CA35_9ACTN</name>
<comment type="subcellular location">
    <subcellularLocation>
        <location evidence="1">Membrane</location>
        <topology evidence="1">Multi-pass membrane protein</topology>
    </subcellularLocation>
</comment>
<evidence type="ECO:0000256" key="4">
    <source>
        <dbReference type="ARBA" id="ARBA00023136"/>
    </source>
</evidence>
<dbReference type="Pfam" id="PF04932">
    <property type="entry name" value="Wzy_C"/>
    <property type="match status" value="1"/>
</dbReference>
<evidence type="ECO:0000259" key="6">
    <source>
        <dbReference type="Pfam" id="PF04932"/>
    </source>
</evidence>
<feature type="transmembrane region" description="Helical" evidence="5">
    <location>
        <begin position="216"/>
        <end position="234"/>
    </location>
</feature>
<keyword evidence="7" id="KW-0436">Ligase</keyword>
<sequence length="414" mass="46500">MEKCFKNSLNYAKANTHLKASEIKLSDLCIYIGILYVFKLGSISYLIPKFGVIYYGLAAIQLLLALFVYARGDVRLNKVHFGIAGYCATLLFSTYVNDVSMQISLNEVFCLLPLLVTADMLFYRRDIEVVRRVSRFSILMISLNTFTALIFRNAMFRDVTGAPTIFLLGADNSLIPIYMVSSVLEMYKRNLEDAACCIPVVSLSNLLLFSMLRDIASGKLVGVLLILLLTLAFFNKSFKFSFSLALGINIAFFAIFVYGQSTISGLTGIFELLGRNSTFTERSFLWAFGFRLFSMSPLLGLGSYNAVSFNNLVRALTITGLFNTGNPHNSYLSILISGGLLAFSFVVFTVLQARVKPSDPFFNIFLFTFLLHAQVEGRDIVYIFFIVIVIYRFFHSDNQLSLREDSRAAIQSFI</sequence>
<protein>
    <submittedName>
        <fullName evidence="7">O-Antigen ligase</fullName>
    </submittedName>
</protein>
<keyword evidence="3 5" id="KW-1133">Transmembrane helix</keyword>
<organism evidence="7">
    <name type="scientific">Collinsella aerofaciens</name>
    <dbReference type="NCBI Taxonomy" id="74426"/>
    <lineage>
        <taxon>Bacteria</taxon>
        <taxon>Bacillati</taxon>
        <taxon>Actinomycetota</taxon>
        <taxon>Coriobacteriia</taxon>
        <taxon>Coriobacteriales</taxon>
        <taxon>Coriobacteriaceae</taxon>
        <taxon>Collinsella</taxon>
    </lineage>
</organism>
<feature type="transmembrane region" description="Helical" evidence="5">
    <location>
        <begin position="28"/>
        <end position="47"/>
    </location>
</feature>
<feature type="transmembrane region" description="Helical" evidence="5">
    <location>
        <begin position="79"/>
        <end position="97"/>
    </location>
</feature>
<feature type="transmembrane region" description="Helical" evidence="5">
    <location>
        <begin position="363"/>
        <end position="394"/>
    </location>
</feature>
<keyword evidence="4 5" id="KW-0472">Membrane</keyword>
<evidence type="ECO:0000256" key="1">
    <source>
        <dbReference type="ARBA" id="ARBA00004141"/>
    </source>
</evidence>
<feature type="transmembrane region" description="Helical" evidence="5">
    <location>
        <begin position="284"/>
        <end position="304"/>
    </location>
</feature>
<feature type="transmembrane region" description="Helical" evidence="5">
    <location>
        <begin position="53"/>
        <end position="72"/>
    </location>
</feature>
<keyword evidence="2 5" id="KW-0812">Transmembrane</keyword>
<feature type="transmembrane region" description="Helical" evidence="5">
    <location>
        <begin position="240"/>
        <end position="263"/>
    </location>
</feature>
<feature type="domain" description="O-antigen ligase-related" evidence="6">
    <location>
        <begin position="218"/>
        <end position="346"/>
    </location>
</feature>
<proteinExistence type="predicted"/>
<evidence type="ECO:0000256" key="3">
    <source>
        <dbReference type="ARBA" id="ARBA00022989"/>
    </source>
</evidence>
<evidence type="ECO:0000256" key="5">
    <source>
        <dbReference type="SAM" id="Phobius"/>
    </source>
</evidence>
<evidence type="ECO:0000256" key="2">
    <source>
        <dbReference type="ARBA" id="ARBA00022692"/>
    </source>
</evidence>
<dbReference type="RefSeq" id="WP_156599617.1">
    <property type="nucleotide sequence ID" value="NZ_CACRTW010000025.1"/>
</dbReference>
<evidence type="ECO:0000313" key="7">
    <source>
        <dbReference type="EMBL" id="VYU11829.1"/>
    </source>
</evidence>
<feature type="transmembrane region" description="Helical" evidence="5">
    <location>
        <begin position="103"/>
        <end position="123"/>
    </location>
</feature>
<dbReference type="InterPro" id="IPR007016">
    <property type="entry name" value="O-antigen_ligase-rel_domated"/>
</dbReference>
<feature type="transmembrane region" description="Helical" evidence="5">
    <location>
        <begin position="135"/>
        <end position="155"/>
    </location>
</feature>
<dbReference type="AlphaFoldDB" id="A0A6N3CA35"/>
<feature type="transmembrane region" description="Helical" evidence="5">
    <location>
        <begin position="331"/>
        <end position="351"/>
    </location>
</feature>
<reference evidence="7" key="1">
    <citation type="submission" date="2019-11" db="EMBL/GenBank/DDBJ databases">
        <authorList>
            <person name="Feng L."/>
        </authorList>
    </citation>
    <scope>NUCLEOTIDE SEQUENCE</scope>
    <source>
        <strain evidence="7">CaerofaciensLFYP39</strain>
    </source>
</reference>
<dbReference type="GO" id="GO:0016874">
    <property type="term" value="F:ligase activity"/>
    <property type="evidence" value="ECO:0007669"/>
    <property type="project" value="UniProtKB-KW"/>
</dbReference>
<gene>
    <name evidence="7" type="ORF">CALFYP39_01470</name>
</gene>